<feature type="transmembrane region" description="Helical" evidence="11">
    <location>
        <begin position="170"/>
        <end position="193"/>
    </location>
</feature>
<evidence type="ECO:0000256" key="3">
    <source>
        <dbReference type="ARBA" id="ARBA00022475"/>
    </source>
</evidence>
<dbReference type="Proteomes" id="UP000612893">
    <property type="component" value="Unassembled WGS sequence"/>
</dbReference>
<keyword evidence="2" id="KW-0813">Transport</keyword>
<dbReference type="InterPro" id="IPR047196">
    <property type="entry name" value="YidC_ALB_C"/>
</dbReference>
<evidence type="ECO:0000256" key="1">
    <source>
        <dbReference type="ARBA" id="ARBA00004651"/>
    </source>
</evidence>
<dbReference type="Pfam" id="PF02096">
    <property type="entry name" value="60KD_IMP"/>
    <property type="match status" value="1"/>
</dbReference>
<dbReference type="InterPro" id="IPR001708">
    <property type="entry name" value="YidC/ALB3/OXA1/COX18"/>
</dbReference>
<evidence type="ECO:0000313" key="13">
    <source>
        <dbReference type="EMBL" id="MBJ7599311.1"/>
    </source>
</evidence>
<evidence type="ECO:0000256" key="5">
    <source>
        <dbReference type="ARBA" id="ARBA00022927"/>
    </source>
</evidence>
<reference evidence="13" key="1">
    <citation type="submission" date="2020-10" db="EMBL/GenBank/DDBJ databases">
        <title>Ca. Dormibacterota MAGs.</title>
        <authorList>
            <person name="Montgomery K."/>
        </authorList>
    </citation>
    <scope>NUCLEOTIDE SEQUENCE [LARGE SCALE GENOMIC DNA]</scope>
    <source>
        <strain evidence="13">SC8812_S17_10</strain>
    </source>
</reference>
<evidence type="ECO:0000256" key="11">
    <source>
        <dbReference type="SAM" id="Phobius"/>
    </source>
</evidence>
<keyword evidence="5" id="KW-0653">Protein transport</keyword>
<accession>A0A934K9Z4</accession>
<dbReference type="EMBL" id="JAEKNR010000147">
    <property type="protein sequence ID" value="MBJ7599311.1"/>
    <property type="molecule type" value="Genomic_DNA"/>
</dbReference>
<keyword evidence="4 9" id="KW-0812">Transmembrane</keyword>
<dbReference type="PANTHER" id="PTHR12428">
    <property type="entry name" value="OXA1"/>
    <property type="match status" value="1"/>
</dbReference>
<dbReference type="InterPro" id="IPR028055">
    <property type="entry name" value="YidC/Oxa/ALB_C"/>
</dbReference>
<comment type="similarity">
    <text evidence="9">Belongs to the OXA1/ALB3/YidC family.</text>
</comment>
<protein>
    <submittedName>
        <fullName evidence="13">YidC/Oxa1 family membrane protein insertase</fullName>
    </submittedName>
</protein>
<evidence type="ECO:0000259" key="12">
    <source>
        <dbReference type="Pfam" id="PF02096"/>
    </source>
</evidence>
<keyword evidence="7 11" id="KW-0472">Membrane</keyword>
<name>A0A934K9Z4_9BACT</name>
<evidence type="ECO:0000256" key="7">
    <source>
        <dbReference type="ARBA" id="ARBA00023136"/>
    </source>
</evidence>
<dbReference type="CDD" id="cd20070">
    <property type="entry name" value="5TM_YidC_Alb3"/>
    <property type="match status" value="1"/>
</dbReference>
<keyword evidence="6 11" id="KW-1133">Transmembrane helix</keyword>
<gene>
    <name evidence="13" type="ORF">JF922_14700</name>
</gene>
<dbReference type="GO" id="GO:0032977">
    <property type="term" value="F:membrane insertase activity"/>
    <property type="evidence" value="ECO:0007669"/>
    <property type="project" value="InterPro"/>
</dbReference>
<evidence type="ECO:0000256" key="10">
    <source>
        <dbReference type="SAM" id="MobiDB-lite"/>
    </source>
</evidence>
<dbReference type="AlphaFoldDB" id="A0A934K9Z4"/>
<evidence type="ECO:0000256" key="2">
    <source>
        <dbReference type="ARBA" id="ARBA00022448"/>
    </source>
</evidence>
<feature type="domain" description="Membrane insertase YidC/Oxa/ALB C-terminal" evidence="12">
    <location>
        <begin position="1"/>
        <end position="206"/>
    </location>
</feature>
<organism evidence="13 14">
    <name type="scientific">Candidatus Nephthysia bennettiae</name>
    <dbReference type="NCBI Taxonomy" id="3127016"/>
    <lineage>
        <taxon>Bacteria</taxon>
        <taxon>Bacillati</taxon>
        <taxon>Candidatus Dormiibacterota</taxon>
        <taxon>Candidatus Dormibacteria</taxon>
        <taxon>Candidatus Dormibacterales</taxon>
        <taxon>Candidatus Dormibacteraceae</taxon>
        <taxon>Candidatus Nephthysia</taxon>
    </lineage>
</organism>
<evidence type="ECO:0000313" key="14">
    <source>
        <dbReference type="Proteomes" id="UP000612893"/>
    </source>
</evidence>
<evidence type="ECO:0000256" key="4">
    <source>
        <dbReference type="ARBA" id="ARBA00022692"/>
    </source>
</evidence>
<proteinExistence type="inferred from homology"/>
<comment type="subcellular location">
    <subcellularLocation>
        <location evidence="1">Cell membrane</location>
        <topology evidence="1">Multi-pass membrane protein</topology>
    </subcellularLocation>
    <subcellularLocation>
        <location evidence="9">Membrane</location>
        <topology evidence="9">Multi-pass membrane protein</topology>
    </subcellularLocation>
</comment>
<evidence type="ECO:0000256" key="9">
    <source>
        <dbReference type="RuleBase" id="RU003945"/>
    </source>
</evidence>
<dbReference type="PANTHER" id="PTHR12428:SF65">
    <property type="entry name" value="CYTOCHROME C OXIDASE ASSEMBLY PROTEIN COX18, MITOCHONDRIAL"/>
    <property type="match status" value="1"/>
</dbReference>
<feature type="region of interest" description="Disordered" evidence="10">
    <location>
        <begin position="219"/>
        <end position="238"/>
    </location>
</feature>
<feature type="transmembrane region" description="Helical" evidence="11">
    <location>
        <begin position="121"/>
        <end position="141"/>
    </location>
</feature>
<keyword evidence="8" id="KW-0143">Chaperone</keyword>
<keyword evidence="3" id="KW-1003">Cell membrane</keyword>
<comment type="caution">
    <text evidence="13">The sequence shown here is derived from an EMBL/GenBank/DDBJ whole genome shotgun (WGS) entry which is preliminary data.</text>
</comment>
<sequence length="238" mass="26600">MLLTIAIKVLLAPLFQLQLALSKRSIEQQRRLAPELAELKKKHKSNPQQQQAATMQLYRERGVNPLSNLSGCLPALLQFPILTAMYYVFFGNAQHRIFADHFLFIPHLNDTPSLHPLIHGLPIPSLVYLVIPILAAATTFVQSRMMQQPPNPAASEQEQQAQQMTQTMQVMMPLMITYFAFITPAGLGLYWFVSNCFAIIQQYLVNGWGGLRAQKSKAPVTAPALANGPPTGTRKPRK</sequence>
<dbReference type="NCBIfam" id="TIGR03592">
    <property type="entry name" value="yidC_oxa1_cterm"/>
    <property type="match status" value="1"/>
</dbReference>
<evidence type="ECO:0000256" key="8">
    <source>
        <dbReference type="ARBA" id="ARBA00023186"/>
    </source>
</evidence>
<keyword evidence="14" id="KW-1185">Reference proteome</keyword>
<dbReference type="GO" id="GO:0005886">
    <property type="term" value="C:plasma membrane"/>
    <property type="evidence" value="ECO:0007669"/>
    <property type="project" value="UniProtKB-SubCell"/>
</dbReference>
<dbReference type="GO" id="GO:0051205">
    <property type="term" value="P:protein insertion into membrane"/>
    <property type="evidence" value="ECO:0007669"/>
    <property type="project" value="TreeGrafter"/>
</dbReference>
<dbReference type="GO" id="GO:0015031">
    <property type="term" value="P:protein transport"/>
    <property type="evidence" value="ECO:0007669"/>
    <property type="project" value="UniProtKB-KW"/>
</dbReference>
<evidence type="ECO:0000256" key="6">
    <source>
        <dbReference type="ARBA" id="ARBA00022989"/>
    </source>
</evidence>